<keyword evidence="3" id="KW-1185">Reference proteome</keyword>
<feature type="compositionally biased region" description="Low complexity" evidence="1">
    <location>
        <begin position="1"/>
        <end position="28"/>
    </location>
</feature>
<name>A0A067MLJ1_BOTB1</name>
<organism evidence="2 3">
    <name type="scientific">Botryobasidium botryosum (strain FD-172 SS1)</name>
    <dbReference type="NCBI Taxonomy" id="930990"/>
    <lineage>
        <taxon>Eukaryota</taxon>
        <taxon>Fungi</taxon>
        <taxon>Dikarya</taxon>
        <taxon>Basidiomycota</taxon>
        <taxon>Agaricomycotina</taxon>
        <taxon>Agaricomycetes</taxon>
        <taxon>Cantharellales</taxon>
        <taxon>Botryobasidiaceae</taxon>
        <taxon>Botryobasidium</taxon>
    </lineage>
</organism>
<dbReference type="EMBL" id="KL198048">
    <property type="protein sequence ID" value="KDQ12747.1"/>
    <property type="molecule type" value="Genomic_DNA"/>
</dbReference>
<dbReference type="InParanoid" id="A0A067MLJ1"/>
<evidence type="ECO:0000256" key="1">
    <source>
        <dbReference type="SAM" id="MobiDB-lite"/>
    </source>
</evidence>
<accession>A0A067MLJ1</accession>
<protein>
    <submittedName>
        <fullName evidence="2">Uncharacterized protein</fullName>
    </submittedName>
</protein>
<sequence length="121" mass="13236">MPKSQSVKKASASGSKKSNGKGKSNTSKDQARLQPCDALPPSAIAQTGLKRERDEAGEENLPDRKHLRLGAVWPHLLTFNNNTMYIWPCKNFAQSLPPNAPGYVATLVGHEDTTPRDLELL</sequence>
<evidence type="ECO:0000313" key="2">
    <source>
        <dbReference type="EMBL" id="KDQ12747.1"/>
    </source>
</evidence>
<dbReference type="HOGENOM" id="CLU_2037663_0_0_1"/>
<gene>
    <name evidence="2" type="ORF">BOTBODRAFT_409660</name>
</gene>
<reference evidence="3" key="1">
    <citation type="journal article" date="2014" name="Proc. Natl. Acad. Sci. U.S.A.">
        <title>Extensive sampling of basidiomycete genomes demonstrates inadequacy of the white-rot/brown-rot paradigm for wood decay fungi.</title>
        <authorList>
            <person name="Riley R."/>
            <person name="Salamov A.A."/>
            <person name="Brown D.W."/>
            <person name="Nagy L.G."/>
            <person name="Floudas D."/>
            <person name="Held B.W."/>
            <person name="Levasseur A."/>
            <person name="Lombard V."/>
            <person name="Morin E."/>
            <person name="Otillar R."/>
            <person name="Lindquist E.A."/>
            <person name="Sun H."/>
            <person name="LaButti K.M."/>
            <person name="Schmutz J."/>
            <person name="Jabbour D."/>
            <person name="Luo H."/>
            <person name="Baker S.E."/>
            <person name="Pisabarro A.G."/>
            <person name="Walton J.D."/>
            <person name="Blanchette R.A."/>
            <person name="Henrissat B."/>
            <person name="Martin F."/>
            <person name="Cullen D."/>
            <person name="Hibbett D.S."/>
            <person name="Grigoriev I.V."/>
        </authorList>
    </citation>
    <scope>NUCLEOTIDE SEQUENCE [LARGE SCALE GENOMIC DNA]</scope>
    <source>
        <strain evidence="3">FD-172 SS1</strain>
    </source>
</reference>
<feature type="region of interest" description="Disordered" evidence="1">
    <location>
        <begin position="1"/>
        <end position="62"/>
    </location>
</feature>
<dbReference type="Proteomes" id="UP000027195">
    <property type="component" value="Unassembled WGS sequence"/>
</dbReference>
<proteinExistence type="predicted"/>
<evidence type="ECO:0000313" key="3">
    <source>
        <dbReference type="Proteomes" id="UP000027195"/>
    </source>
</evidence>
<dbReference type="AlphaFoldDB" id="A0A067MLJ1"/>